<evidence type="ECO:0000256" key="6">
    <source>
        <dbReference type="ARBA" id="ARBA00023136"/>
    </source>
</evidence>
<keyword evidence="3" id="KW-1003">Cell membrane</keyword>
<evidence type="ECO:0000256" key="7">
    <source>
        <dbReference type="SAM" id="Phobius"/>
    </source>
</evidence>
<dbReference type="Proteomes" id="UP000321204">
    <property type="component" value="Chromosome"/>
</dbReference>
<keyword evidence="6 7" id="KW-0472">Membrane</keyword>
<proteinExistence type="inferred from homology"/>
<keyword evidence="4 7" id="KW-0812">Transmembrane</keyword>
<comment type="subcellular location">
    <subcellularLocation>
        <location evidence="1">Cell membrane</location>
        <topology evidence="1">Multi-pass membrane protein</topology>
    </subcellularLocation>
</comment>
<evidence type="ECO:0000256" key="5">
    <source>
        <dbReference type="ARBA" id="ARBA00022989"/>
    </source>
</evidence>
<dbReference type="PANTHER" id="PTHR33452">
    <property type="entry name" value="OXIDOREDUCTASE CATD-RELATED"/>
    <property type="match status" value="1"/>
</dbReference>
<keyword evidence="5 7" id="KW-1133">Transmembrane helix</keyword>
<comment type="similarity">
    <text evidence="2">Belongs to the DoxX family.</text>
</comment>
<evidence type="ECO:0000256" key="2">
    <source>
        <dbReference type="ARBA" id="ARBA00006679"/>
    </source>
</evidence>
<dbReference type="OrthoDB" id="346004at2"/>
<protein>
    <submittedName>
        <fullName evidence="8">DoxX family protein</fullName>
    </submittedName>
</protein>
<organism evidence="8 9">
    <name type="scientific">Flavisolibacter ginsenosidimutans</name>
    <dbReference type="NCBI Taxonomy" id="661481"/>
    <lineage>
        <taxon>Bacteria</taxon>
        <taxon>Pseudomonadati</taxon>
        <taxon>Bacteroidota</taxon>
        <taxon>Chitinophagia</taxon>
        <taxon>Chitinophagales</taxon>
        <taxon>Chitinophagaceae</taxon>
        <taxon>Flavisolibacter</taxon>
    </lineage>
</organism>
<dbReference type="InterPro" id="IPR032808">
    <property type="entry name" value="DoxX"/>
</dbReference>
<keyword evidence="9" id="KW-1185">Reference proteome</keyword>
<name>A0A5B8UK42_9BACT</name>
<evidence type="ECO:0000256" key="4">
    <source>
        <dbReference type="ARBA" id="ARBA00022692"/>
    </source>
</evidence>
<feature type="transmembrane region" description="Helical" evidence="7">
    <location>
        <begin position="120"/>
        <end position="140"/>
    </location>
</feature>
<dbReference type="EMBL" id="CP042433">
    <property type="protein sequence ID" value="QEC57044.1"/>
    <property type="molecule type" value="Genomic_DNA"/>
</dbReference>
<accession>A0A5B8UK42</accession>
<reference evidence="8 9" key="1">
    <citation type="journal article" date="2015" name="Int. J. Syst. Evol. Microbiol.">
        <title>Flavisolibacter ginsenosidimutans sp. nov., with ginsenoside-converting activity isolated from soil used for cultivating ginseng.</title>
        <authorList>
            <person name="Zhao Y."/>
            <person name="Liu Q."/>
            <person name="Kang M.S."/>
            <person name="Jin F."/>
            <person name="Yu H."/>
            <person name="Im W.T."/>
        </authorList>
    </citation>
    <scope>NUCLEOTIDE SEQUENCE [LARGE SCALE GENOMIC DNA]</scope>
    <source>
        <strain evidence="8 9">Gsoil 636</strain>
    </source>
</reference>
<sequence length="151" mass="16195">MKSLFKTNENNWSALIARLALAFVVFPHGAQKLFGWFGGSGFQGTMTYMTTQGGLPFIIALLVILIESIAALMVLFGFATRIAALGIFGLFTIIAVQYHAANGFFMNWFGNQKGEGIEYFIILLGLALALIVSGGGKASADAALVPVKNRQ</sequence>
<evidence type="ECO:0000313" key="9">
    <source>
        <dbReference type="Proteomes" id="UP000321204"/>
    </source>
</evidence>
<dbReference type="PANTHER" id="PTHR33452:SF1">
    <property type="entry name" value="INNER MEMBRANE PROTEIN YPHA-RELATED"/>
    <property type="match status" value="1"/>
</dbReference>
<gene>
    <name evidence="8" type="ORF">FSB75_14415</name>
</gene>
<dbReference type="Pfam" id="PF07681">
    <property type="entry name" value="DoxX"/>
    <property type="match status" value="1"/>
</dbReference>
<evidence type="ECO:0000256" key="1">
    <source>
        <dbReference type="ARBA" id="ARBA00004651"/>
    </source>
</evidence>
<feature type="transmembrane region" description="Helical" evidence="7">
    <location>
        <begin position="82"/>
        <end position="100"/>
    </location>
</feature>
<dbReference type="InterPro" id="IPR051907">
    <property type="entry name" value="DoxX-like_oxidoreductase"/>
</dbReference>
<dbReference type="GO" id="GO:0005886">
    <property type="term" value="C:plasma membrane"/>
    <property type="evidence" value="ECO:0007669"/>
    <property type="project" value="UniProtKB-SubCell"/>
</dbReference>
<feature type="transmembrane region" description="Helical" evidence="7">
    <location>
        <begin position="54"/>
        <end position="75"/>
    </location>
</feature>
<dbReference type="AlphaFoldDB" id="A0A5B8UK42"/>
<dbReference type="RefSeq" id="WP_146788921.1">
    <property type="nucleotide sequence ID" value="NZ_BAABIO010000003.1"/>
</dbReference>
<evidence type="ECO:0000313" key="8">
    <source>
        <dbReference type="EMBL" id="QEC57044.1"/>
    </source>
</evidence>
<dbReference type="KEGG" id="fgg:FSB75_14415"/>
<evidence type="ECO:0000256" key="3">
    <source>
        <dbReference type="ARBA" id="ARBA00022475"/>
    </source>
</evidence>